<keyword evidence="2" id="KW-1185">Reference proteome</keyword>
<dbReference type="OrthoDB" id="69842at2759"/>
<dbReference type="Proteomes" id="UP000324897">
    <property type="component" value="Chromosome 1"/>
</dbReference>
<reference evidence="1 2" key="1">
    <citation type="journal article" date="2019" name="Sci. Rep.">
        <title>A high-quality genome of Eragrostis curvula grass provides insights into Poaceae evolution and supports new strategies to enhance forage quality.</title>
        <authorList>
            <person name="Carballo J."/>
            <person name="Santos B.A.C.M."/>
            <person name="Zappacosta D."/>
            <person name="Garbus I."/>
            <person name="Selva J.P."/>
            <person name="Gallo C.A."/>
            <person name="Diaz A."/>
            <person name="Albertini E."/>
            <person name="Caccamo M."/>
            <person name="Echenique V."/>
        </authorList>
    </citation>
    <scope>NUCLEOTIDE SEQUENCE [LARGE SCALE GENOMIC DNA]</scope>
    <source>
        <strain evidence="2">cv. Victoria</strain>
        <tissue evidence="1">Leaf</tissue>
    </source>
</reference>
<dbReference type="AlphaFoldDB" id="A0A5J9V335"/>
<evidence type="ECO:0000313" key="1">
    <source>
        <dbReference type="EMBL" id="TVU30549.1"/>
    </source>
</evidence>
<accession>A0A5J9V335</accession>
<protein>
    <recommendedName>
        <fullName evidence="3">Serine-threonine/tyrosine-protein kinase catalytic domain-containing protein</fullName>
    </recommendedName>
</protein>
<sequence length="159" mass="17219">MGLCLSAGSPPLEAAPAERSAAVAVDVAELTVREIQKATRSFSPSRQIGKGQFATVIIMTGSNATPKSDTYSFGVVLLELLTGRLAWTVWDDNTRVSLVDWLGRIAARCVQSRATDRPSMARVVRELYQLAKSCTRLLKRLAASSTVVCVPQTYNRSST</sequence>
<proteinExistence type="predicted"/>
<dbReference type="EMBL" id="RWGY01000011">
    <property type="protein sequence ID" value="TVU30549.1"/>
    <property type="molecule type" value="Genomic_DNA"/>
</dbReference>
<gene>
    <name evidence="1" type="ORF">EJB05_22179</name>
</gene>
<dbReference type="Gene3D" id="1.10.510.10">
    <property type="entry name" value="Transferase(Phosphotransferase) domain 1"/>
    <property type="match status" value="1"/>
</dbReference>
<dbReference type="SUPFAM" id="SSF56112">
    <property type="entry name" value="Protein kinase-like (PK-like)"/>
    <property type="match status" value="1"/>
</dbReference>
<dbReference type="PANTHER" id="PTHR46146">
    <property type="entry name" value="SERINE/THREONINE-PROTEIN KINASE-LIKE PROTEIN CCR4"/>
    <property type="match status" value="1"/>
</dbReference>
<dbReference type="PANTHER" id="PTHR46146:SF3">
    <property type="entry name" value="SERINE_THREONINE-PROTEIN KINASE-LIKE PROTEIN CCR3-RELATED"/>
    <property type="match status" value="1"/>
</dbReference>
<organism evidence="1 2">
    <name type="scientific">Eragrostis curvula</name>
    <name type="common">weeping love grass</name>
    <dbReference type="NCBI Taxonomy" id="38414"/>
    <lineage>
        <taxon>Eukaryota</taxon>
        <taxon>Viridiplantae</taxon>
        <taxon>Streptophyta</taxon>
        <taxon>Embryophyta</taxon>
        <taxon>Tracheophyta</taxon>
        <taxon>Spermatophyta</taxon>
        <taxon>Magnoliopsida</taxon>
        <taxon>Liliopsida</taxon>
        <taxon>Poales</taxon>
        <taxon>Poaceae</taxon>
        <taxon>PACMAD clade</taxon>
        <taxon>Chloridoideae</taxon>
        <taxon>Eragrostideae</taxon>
        <taxon>Eragrostidinae</taxon>
        <taxon>Eragrostis</taxon>
    </lineage>
</organism>
<comment type="caution">
    <text evidence="1">The sequence shown here is derived from an EMBL/GenBank/DDBJ whole genome shotgun (WGS) entry which is preliminary data.</text>
</comment>
<evidence type="ECO:0000313" key="2">
    <source>
        <dbReference type="Proteomes" id="UP000324897"/>
    </source>
</evidence>
<dbReference type="InterPro" id="IPR011009">
    <property type="entry name" value="Kinase-like_dom_sf"/>
</dbReference>
<name>A0A5J9V335_9POAL</name>
<evidence type="ECO:0008006" key="3">
    <source>
        <dbReference type="Google" id="ProtNLM"/>
    </source>
</evidence>
<dbReference type="Gramene" id="TVU30549">
    <property type="protein sequence ID" value="TVU30549"/>
    <property type="gene ID" value="EJB05_22179"/>
</dbReference>